<dbReference type="Gene3D" id="1.20.900.10">
    <property type="entry name" value="Dbl homology (DH) domain"/>
    <property type="match status" value="1"/>
</dbReference>
<feature type="compositionally biased region" description="Low complexity" evidence="3">
    <location>
        <begin position="624"/>
        <end position="638"/>
    </location>
</feature>
<dbReference type="InterPro" id="IPR036397">
    <property type="entry name" value="RNaseH_sf"/>
</dbReference>
<feature type="region of interest" description="Disordered" evidence="3">
    <location>
        <begin position="2307"/>
        <end position="2368"/>
    </location>
</feature>
<comment type="caution">
    <text evidence="6">The sequence shown here is derived from an EMBL/GenBank/DDBJ whole genome shotgun (WGS) entry which is preliminary data.</text>
</comment>
<comment type="subcellular location">
    <subcellularLocation>
        <location evidence="1">Cytoplasm</location>
    </subcellularLocation>
</comment>
<feature type="compositionally biased region" description="Low complexity" evidence="3">
    <location>
        <begin position="1017"/>
        <end position="1026"/>
    </location>
</feature>
<evidence type="ECO:0000256" key="1">
    <source>
        <dbReference type="ARBA" id="ARBA00004496"/>
    </source>
</evidence>
<dbReference type="PROSITE" id="PS50879">
    <property type="entry name" value="RNASE_H_1"/>
    <property type="match status" value="1"/>
</dbReference>
<organism evidence="6 7">
    <name type="scientific">Fragariocoptes setiger</name>
    <dbReference type="NCBI Taxonomy" id="1670756"/>
    <lineage>
        <taxon>Eukaryota</taxon>
        <taxon>Metazoa</taxon>
        <taxon>Ecdysozoa</taxon>
        <taxon>Arthropoda</taxon>
        <taxon>Chelicerata</taxon>
        <taxon>Arachnida</taxon>
        <taxon>Acari</taxon>
        <taxon>Acariformes</taxon>
        <taxon>Trombidiformes</taxon>
        <taxon>Prostigmata</taxon>
        <taxon>Eupodina</taxon>
        <taxon>Eriophyoidea</taxon>
        <taxon>Phytoptidae</taxon>
        <taxon>Fragariocoptes</taxon>
    </lineage>
</organism>
<feature type="compositionally biased region" description="Low complexity" evidence="3">
    <location>
        <begin position="2393"/>
        <end position="2428"/>
    </location>
</feature>
<evidence type="ECO:0000313" key="7">
    <source>
        <dbReference type="Proteomes" id="UP000825002"/>
    </source>
</evidence>
<evidence type="ECO:0000256" key="2">
    <source>
        <dbReference type="ARBA" id="ARBA00022490"/>
    </source>
</evidence>
<feature type="compositionally biased region" description="Basic and acidic residues" evidence="3">
    <location>
        <begin position="532"/>
        <end position="543"/>
    </location>
</feature>
<dbReference type="SUPFAM" id="SSF48065">
    <property type="entry name" value="DBL homology domain (DH-domain)"/>
    <property type="match status" value="1"/>
</dbReference>
<dbReference type="Pfam" id="PF00621">
    <property type="entry name" value="RhoGEF"/>
    <property type="match status" value="1"/>
</dbReference>
<dbReference type="SUPFAM" id="SSF53098">
    <property type="entry name" value="Ribonuclease H-like"/>
    <property type="match status" value="1"/>
</dbReference>
<feature type="region of interest" description="Disordered" evidence="3">
    <location>
        <begin position="732"/>
        <end position="763"/>
    </location>
</feature>
<feature type="region of interest" description="Disordered" evidence="3">
    <location>
        <begin position="483"/>
        <end position="569"/>
    </location>
</feature>
<dbReference type="PANTHER" id="PTHR46006">
    <property type="entry name" value="RHO GUANINE NUCLEOTIDE EXCHANGE FACTOR AT 64C, ISOFORM A"/>
    <property type="match status" value="1"/>
</dbReference>
<feature type="compositionally biased region" description="Low complexity" evidence="3">
    <location>
        <begin position="2359"/>
        <end position="2368"/>
    </location>
</feature>
<feature type="non-terminal residue" evidence="6">
    <location>
        <position position="3264"/>
    </location>
</feature>
<feature type="compositionally biased region" description="Low complexity" evidence="3">
    <location>
        <begin position="2440"/>
        <end position="2449"/>
    </location>
</feature>
<feature type="compositionally biased region" description="Low complexity" evidence="3">
    <location>
        <begin position="2325"/>
        <end position="2348"/>
    </location>
</feature>
<accession>A0ABQ7S6A0</accession>
<dbReference type="Proteomes" id="UP000825002">
    <property type="component" value="Unassembled WGS sequence"/>
</dbReference>
<dbReference type="PANTHER" id="PTHR46006:SF5">
    <property type="entry name" value="DH DOMAIN-CONTAINING PROTEIN"/>
    <property type="match status" value="1"/>
</dbReference>
<evidence type="ECO:0000256" key="3">
    <source>
        <dbReference type="SAM" id="MobiDB-lite"/>
    </source>
</evidence>
<feature type="region of interest" description="Disordered" evidence="3">
    <location>
        <begin position="1666"/>
        <end position="1702"/>
    </location>
</feature>
<feature type="compositionally biased region" description="Low complexity" evidence="3">
    <location>
        <begin position="1475"/>
        <end position="1491"/>
    </location>
</feature>
<dbReference type="InterPro" id="IPR012337">
    <property type="entry name" value="RNaseH-like_sf"/>
</dbReference>
<feature type="domain" description="RNase H type-1" evidence="5">
    <location>
        <begin position="2990"/>
        <end position="3130"/>
    </location>
</feature>
<dbReference type="InterPro" id="IPR000219">
    <property type="entry name" value="DH_dom"/>
</dbReference>
<feature type="compositionally biased region" description="Low complexity" evidence="3">
    <location>
        <begin position="751"/>
        <end position="763"/>
    </location>
</feature>
<feature type="compositionally biased region" description="Polar residues" evidence="3">
    <location>
        <begin position="890"/>
        <end position="900"/>
    </location>
</feature>
<feature type="region of interest" description="Disordered" evidence="3">
    <location>
        <begin position="1603"/>
        <end position="1624"/>
    </location>
</feature>
<keyword evidence="7" id="KW-1185">Reference proteome</keyword>
<dbReference type="Gene3D" id="1.10.340.70">
    <property type="match status" value="1"/>
</dbReference>
<dbReference type="Pfam" id="PF17921">
    <property type="entry name" value="Integrase_H2C2"/>
    <property type="match status" value="1"/>
</dbReference>
<feature type="domain" description="DH" evidence="4">
    <location>
        <begin position="1939"/>
        <end position="2130"/>
    </location>
</feature>
<feature type="region of interest" description="Disordered" evidence="3">
    <location>
        <begin position="601"/>
        <end position="666"/>
    </location>
</feature>
<dbReference type="InterPro" id="IPR041588">
    <property type="entry name" value="Integrase_H2C2"/>
</dbReference>
<feature type="compositionally biased region" description="Polar residues" evidence="3">
    <location>
        <begin position="739"/>
        <end position="750"/>
    </location>
</feature>
<keyword evidence="2" id="KW-0963">Cytoplasm</keyword>
<evidence type="ECO:0000259" key="5">
    <source>
        <dbReference type="PROSITE" id="PS50879"/>
    </source>
</evidence>
<feature type="compositionally biased region" description="Polar residues" evidence="3">
    <location>
        <begin position="1689"/>
        <end position="1702"/>
    </location>
</feature>
<evidence type="ECO:0000313" key="6">
    <source>
        <dbReference type="EMBL" id="KAG9508951.1"/>
    </source>
</evidence>
<feature type="region of interest" description="Disordered" evidence="3">
    <location>
        <begin position="2393"/>
        <end position="2495"/>
    </location>
</feature>
<name>A0ABQ7S6A0_9ACAR</name>
<dbReference type="Pfam" id="PF00075">
    <property type="entry name" value="RNase_H"/>
    <property type="match status" value="1"/>
</dbReference>
<gene>
    <name evidence="6" type="primary">myoM</name>
    <name evidence="6" type="ORF">GZH46_02541</name>
</gene>
<feature type="region of interest" description="Disordered" evidence="3">
    <location>
        <begin position="829"/>
        <end position="946"/>
    </location>
</feature>
<feature type="compositionally biased region" description="Polar residues" evidence="3">
    <location>
        <begin position="692"/>
        <end position="704"/>
    </location>
</feature>
<dbReference type="InterPro" id="IPR035899">
    <property type="entry name" value="DBL_dom_sf"/>
</dbReference>
<dbReference type="PROSITE" id="PS50010">
    <property type="entry name" value="DH_2"/>
    <property type="match status" value="1"/>
</dbReference>
<feature type="compositionally biased region" description="Low complexity" evidence="3">
    <location>
        <begin position="860"/>
        <end position="874"/>
    </location>
</feature>
<dbReference type="EMBL" id="JAIFTH010000796">
    <property type="protein sequence ID" value="KAG9508951.1"/>
    <property type="molecule type" value="Genomic_DNA"/>
</dbReference>
<feature type="compositionally biased region" description="Basic and acidic residues" evidence="3">
    <location>
        <begin position="487"/>
        <end position="503"/>
    </location>
</feature>
<dbReference type="InterPro" id="IPR051480">
    <property type="entry name" value="Endocytic_GEF_Adapter"/>
</dbReference>
<feature type="compositionally biased region" description="Low complexity" evidence="3">
    <location>
        <begin position="1100"/>
        <end position="1110"/>
    </location>
</feature>
<proteinExistence type="predicted"/>
<feature type="region of interest" description="Disordered" evidence="3">
    <location>
        <begin position="1100"/>
        <end position="1124"/>
    </location>
</feature>
<feature type="compositionally biased region" description="Low complexity" evidence="3">
    <location>
        <begin position="1667"/>
        <end position="1688"/>
    </location>
</feature>
<dbReference type="SMART" id="SM00325">
    <property type="entry name" value="RhoGEF"/>
    <property type="match status" value="1"/>
</dbReference>
<feature type="region of interest" description="Disordered" evidence="3">
    <location>
        <begin position="988"/>
        <end position="1026"/>
    </location>
</feature>
<evidence type="ECO:0000259" key="4">
    <source>
        <dbReference type="PROSITE" id="PS50010"/>
    </source>
</evidence>
<feature type="compositionally biased region" description="Acidic residues" evidence="3">
    <location>
        <begin position="916"/>
        <end position="946"/>
    </location>
</feature>
<feature type="region of interest" description="Disordered" evidence="3">
    <location>
        <begin position="1472"/>
        <end position="1501"/>
    </location>
</feature>
<dbReference type="InterPro" id="IPR002156">
    <property type="entry name" value="RNaseH_domain"/>
</dbReference>
<reference evidence="6 7" key="1">
    <citation type="submission" date="2020-10" db="EMBL/GenBank/DDBJ databases">
        <authorList>
            <person name="Klimov P.B."/>
            <person name="Dyachkov S.M."/>
            <person name="Chetverikov P.E."/>
        </authorList>
    </citation>
    <scope>NUCLEOTIDE SEQUENCE [LARGE SCALE GENOMIC DNA]</scope>
    <source>
        <strain evidence="6">BMOC 18-1129-001#AD2665</strain>
        <tissue evidence="6">Entire mites</tissue>
    </source>
</reference>
<feature type="compositionally biased region" description="Polar residues" evidence="3">
    <location>
        <begin position="1492"/>
        <end position="1501"/>
    </location>
</feature>
<dbReference type="CDD" id="cd00160">
    <property type="entry name" value="RhoGEF"/>
    <property type="match status" value="1"/>
</dbReference>
<feature type="region of interest" description="Disordered" evidence="3">
    <location>
        <begin position="680"/>
        <end position="704"/>
    </location>
</feature>
<feature type="compositionally biased region" description="Basic and acidic residues" evidence="3">
    <location>
        <begin position="639"/>
        <end position="650"/>
    </location>
</feature>
<dbReference type="Gene3D" id="3.30.420.10">
    <property type="entry name" value="Ribonuclease H-like superfamily/Ribonuclease H"/>
    <property type="match status" value="2"/>
</dbReference>
<sequence length="3264" mass="358583">MRADRVGEFYQKFMPSRKETYSHFKSEGIAKSTLKNIMDRFHTSGSSTYSNKRGPEPTVVTPRNIKRKKKKAAKYVSNQEERCKDAARLIYNKTAPIYGSKILIMDDETYCYQDPSQIPGPSFVNAMPGVNIEPRHEFIALGKFEKKYGVWQALSLTGLAPPAVVIDKTMNAEKYLNLCIKPVLLPWMKQNFDLRDCIFWPDMATYHYTSQNVEFIYKDENAPNLPQCRPIETYWGLVKRRMRRYKSSAKNKLSFMKRWSQCSQYKCFNAQHVAPAAVSVSRVAPVNSGIGTTATAAATATTTATIVCTGGNNIIGTRLDDNLISYRHRSYSSGSVKVLTTLPIVKPLMTMGAVMGAPIAPRSRTTTATQVATTDNTTSIANSHQHSEPVRERAHNNCASSVQIVKCKRNCFHHNITNGTVVATAAATAVTKSAAIVVDHNNSYNNNNNRFMTAPSGEQSSLLLTYQTNHSYIATNNVAKLRTSAHKPTENKIAPEVKLRHSSDSSSNSSSTNNNTNHNHKKISNNNANYSDDERPLFSRSREANNYTTADSNKEEKQARDSGTSCTCSNNNFSNSKQFKLDNNVGSSSCDAILQRKPAIKKKHMAGGRTLPSGDSCKQQQRQSKNSNDSTNNDNNNNKVDRDNISERRPKCVSQTASQTSDDDGDYIIRRLVAQLEPSQRARYHEQDQHQQQHPLVDTSANTSPECGAIVGVTNAHMAGRGTHILRGQESADSVLEPPTSSAASNTRPPTVSMSLSSAGSTSNTTTAELTAAHLCRGTPTHNKHRREQCCANNATATTDKEEINMSIKHRDEDKHKTATAGRCEKLAKSRSARNARRQSAIDGAREPHPTLHQVSLDETTTSGTNTTTAMKTTMIKSSNEITDELRAKNTCTDNLSTSGLVRRRSSGGSGASSGDADDDEQDGDDNEDEGHCDGDDDDDDDDDILSDLDANLALYDEVYEPALLNNDNNSHQWITNMDRQCTIGTRVSRVNNENDRTTPDDTTTTTSELPKSSLARSSPVRRFSSVSVDDQLCQVSDDMDDGMLTSPSPPLALLPSEVSANSKAPLAYTISISAGKIDHDNRELTLSRPHIHTITAPTAGTASATPTRAHASGTTHARGVSGTPTMGSDDQLFEEPTLATGAGGAAQLSLALTQYRPQLPLVIMPSPTLGAPAVTSGGAVIPVCCAQSHGPEMFTGADAQELTSLSTTTATVGVGESTTSASVTHVAVIGAPLALDLSDTVKIDPAPVIHRQLTPGGNGGPPTTVGDVGVSILSTGPANETAPTSEPTTTIVDNNRIVIDVPGIELEPLGSAPKRSIFEGASKDEILEYLEDARDRVPEVLMAADDVMVIGNGELIVVNQLEPDSPATPISIIGHLDEAAIATVTTPVISAEAASDADPTASPLPLVVDGQPQVQATTALACVSPVDRSLALGTNLNSTIDESSSIVCDAHTVVLPLSPLPMSHAVPLELSAATTTTTTTTTTPTTTTSTESQSKTQLHNGSPLTATLLAFGDTNHSTIASQYQQDTGLISRSREELSSWSVRESSVSPVPVSPIPLAPLMSLEVLENSRPLRARSSSQQHQCENLSIEIENLLSKAIASDDNQQVQSKIDGTDGPPPVPAHRHRLHHRQSIIGGEQTMTLVNKLTTDTLEASINQSCCNTSPVKQQNQTIRHQPQQQQPTVQLPMQDANSTNQNECSEQQRVNEQQVMGYDHNQDTEHAGHTQLLTQQQQSNVDDDNNNNHESYQRVATPASSTLFMSSNNNKQDVIVAPNRARPQRYDYTLMTRGATTCCAPTVMHGGVTGNTGIATGVVGAGNVPAASSAHQRATRTSASCDASFLDRRPQCEDCDRYIERNDTAWHKAVATNSSSSGAEIQVADCMARDNTIQIEQQHMNNIKQQMQDNKLARNTDASWLAIEQLIAKQQSALVCNACRKRRIERKETISEFVETECRYGRDLRILHDEFYRPMAIAGLLSRDQLAGVFLNLNELIGANARFTDRLTRALNVAHAHNDHDYRSVELGALFMSCSEMLHAFELYCVRQGHAACLLARLAKEKELLRIFLRVSQMENTLCRRMNLAAFLMVPVQRVTKYPLLLNRLYKATPYHYRDREALRDAQLKVELHLEDINQQTKGVGATTKIWRRISNLSAATVSVASARARGLAPADDIDHIKCRKAALELLKWEREETQFVHAGTLHYTPIAEFLTTSKMRARPLKYFTAHALLVVCGQPTHAYRPDLVGVAGANSHWPTPNNGVNEAALVLMREKSGRFVACREPLLLSNCVLSNDFSASNDHQIAMMAAHYAAMGGGHGPSSATPTPTPTPALPGTNNNPVSSGSSSNNNPVSTTPLLVPTSDHCGSSMSAPSSISSRLDSSISTMITTSSNATANVASAAASAHQQQTPSASSVAKCSSTSSSSSRSSTASQLSADLPTIDLATGTNSNQQSQQQLREQREQVSDQHYVQQRRQTLSGGSPTPITTTAATNVSGVTSSGSVGGGGTSIVPNVSVLHMMYAGDKNPSDSFELHDSLTKESFMVKADTPLKTRYWLQLLRYHAKDLGAWRRRRHALANIMMIKMRSQISLSLTLVGLVVWTSTCASHHLPSHEMNYFYFDRDFCKMMENKVQDETIELTDLLAWDACEGWQKLMRELRAYNHGGKRVSVLRLLELHHTGAHENMCYADQLLAVGRGIRTQTRYDDDIKDYFQHIRQYQYKFFTSMSHRQDSDGDCEDYDPWRPILEFCNDYALNYLNNYFKCQGTQEPFSNFSSIALGYIDMCIEETFSMYRTHVNPDDFKELLTAIHIIHNDFDMPPCKGVTCFPWISSKFNTAENENKSEIVDHGLAKTMIEAVRDGDLGEERNFMNAYYPKLHKSIDVSKNLKTLFKHSKTELCYKFYVKGPRKDTILSLKRQLVLLFRILQYNVSLRFRKQIDQMLQQIADNREFLYAVFACNVLGLAKLRSSSKIEFSIDSEFLPFINSKVQQVDHSTKMLVSHVPEEVYYVDGACTKNGKPECRASWAVCAEFDRELELSGYVTSSPSNNSAELTAAIKACEHAKKKGQQSITIVTDTQQRLGSISGSRMNGSTIKKPVINVDLFKKLLEAKQDLQIQWIHVKAHADTPGNIRVDLLARRLIDGQAETLCLAATSGDKLQQLSDDVEDLKSKIKLGKLENFVLENDIVYYIDTKMPNADQKRVMFLERPVSGYLRLAHDDLLYGGYLGIKKTHRKLIQFWWPQMHQSVENYVKSCDTCQRFKNPAGMPPGYLHSIPV</sequence>
<protein>
    <submittedName>
        <fullName evidence="6">Myosin-M heavy chain</fullName>
    </submittedName>
</protein>
<feature type="compositionally biased region" description="Polar residues" evidence="3">
    <location>
        <begin position="2458"/>
        <end position="2484"/>
    </location>
</feature>
<feature type="compositionally biased region" description="Low complexity" evidence="3">
    <location>
        <begin position="504"/>
        <end position="517"/>
    </location>
</feature>